<sequence length="274" mass="31296">MSTLGHGTRRQPERIAKTQAAREQMSTRTLQKGVLGATPNSHYLAIPENVETSMLLCLPAEIRNRIWTHVVSVDKVYIGKVFYDEPIDEYPEASILRVCRQIHAEICLMAYTVNVFWFYEHAPFKAWLKRRLPAQKAAVRRIQIFCNGWEKSPLRSFTRLESVTVSCVCDGSHGTKTDVRSCPTPKEIFQAIPKQGIIPNALLKVFIARIMHDVKHFFATVRMTVRDIRNRIFYPRKVRYLANGLMDATPLSPTEIALYVLAPLAHNPLPTHLS</sequence>
<dbReference type="PANTHER" id="PTHR38790:SF4">
    <property type="entry name" value="2EXR DOMAIN-CONTAINING PROTEIN"/>
    <property type="match status" value="1"/>
</dbReference>
<evidence type="ECO:0000313" key="1">
    <source>
        <dbReference type="EMBL" id="KAI1515600.1"/>
    </source>
</evidence>
<dbReference type="AlphaFoldDB" id="A0A922NGM6"/>
<evidence type="ECO:0000313" key="2">
    <source>
        <dbReference type="Proteomes" id="UP000249757"/>
    </source>
</evidence>
<keyword evidence="2" id="KW-1185">Reference proteome</keyword>
<organism evidence="1 2">
    <name type="scientific">Pyrenophora tritici-repentis</name>
    <dbReference type="NCBI Taxonomy" id="45151"/>
    <lineage>
        <taxon>Eukaryota</taxon>
        <taxon>Fungi</taxon>
        <taxon>Dikarya</taxon>
        <taxon>Ascomycota</taxon>
        <taxon>Pezizomycotina</taxon>
        <taxon>Dothideomycetes</taxon>
        <taxon>Pleosporomycetidae</taxon>
        <taxon>Pleosporales</taxon>
        <taxon>Pleosporineae</taxon>
        <taxon>Pleosporaceae</taxon>
        <taxon>Pyrenophora</taxon>
    </lineage>
</organism>
<dbReference type="EMBL" id="NRDI02000006">
    <property type="protein sequence ID" value="KAI1515600.1"/>
    <property type="molecule type" value="Genomic_DNA"/>
</dbReference>
<dbReference type="PANTHER" id="PTHR38790">
    <property type="entry name" value="2EXR DOMAIN-CONTAINING PROTEIN-RELATED"/>
    <property type="match status" value="1"/>
</dbReference>
<protein>
    <submittedName>
        <fullName evidence="1">Uncharacterized protein</fullName>
    </submittedName>
</protein>
<gene>
    <name evidence="1" type="ORF">Ptr86124_005601</name>
</gene>
<accession>A0A922NGM6</accession>
<comment type="caution">
    <text evidence="1">The sequence shown here is derived from an EMBL/GenBank/DDBJ whole genome shotgun (WGS) entry which is preliminary data.</text>
</comment>
<proteinExistence type="predicted"/>
<dbReference type="Proteomes" id="UP000249757">
    <property type="component" value="Unassembled WGS sequence"/>
</dbReference>
<name>A0A922NGM6_9PLEO</name>
<reference evidence="2" key="1">
    <citation type="journal article" date="2022" name="Microb. Genom.">
        <title>A global pangenome for the wheat fungal pathogen Pyrenophora tritici-repentis and prediction of effector protein structural homology.</title>
        <authorList>
            <person name="Moolhuijzen P.M."/>
            <person name="See P.T."/>
            <person name="Shi G."/>
            <person name="Powell H.R."/>
            <person name="Cockram J."/>
            <person name="Jorgensen L.N."/>
            <person name="Benslimane H."/>
            <person name="Strelkov S.E."/>
            <person name="Turner J."/>
            <person name="Liu Z."/>
            <person name="Moffat C.S."/>
        </authorList>
    </citation>
    <scope>NUCLEOTIDE SEQUENCE [LARGE SCALE GENOMIC DNA]</scope>
</reference>